<dbReference type="Gene3D" id="3.20.20.70">
    <property type="entry name" value="Aldolase class I"/>
    <property type="match status" value="1"/>
</dbReference>
<evidence type="ECO:0000256" key="1">
    <source>
        <dbReference type="SAM" id="MobiDB-lite"/>
    </source>
</evidence>
<evidence type="ECO:0000313" key="3">
    <source>
        <dbReference type="EMBL" id="GGS41607.1"/>
    </source>
</evidence>
<keyword evidence="4" id="KW-1185">Reference proteome</keyword>
<comment type="caution">
    <text evidence="3">The sequence shown here is derived from an EMBL/GenBank/DDBJ whole genome shotgun (WGS) entry which is preliminary data.</text>
</comment>
<dbReference type="SUPFAM" id="SSF51395">
    <property type="entry name" value="FMN-linked oxidoreductases"/>
    <property type="match status" value="1"/>
</dbReference>
<dbReference type="PANTHER" id="PTHR45846">
    <property type="entry name" value="TRNA-DIHYDROURIDINE(47) SYNTHASE [NAD(P)(+)]-LIKE"/>
    <property type="match status" value="1"/>
</dbReference>
<dbReference type="InterPro" id="IPR013785">
    <property type="entry name" value="Aldolase_TIM"/>
</dbReference>
<protein>
    <submittedName>
        <fullName evidence="3">NifR3 protein</fullName>
    </submittedName>
</protein>
<dbReference type="Gene3D" id="1.10.1200.80">
    <property type="entry name" value="Putative flavin oxidoreducatase, domain 2"/>
    <property type="match status" value="1"/>
</dbReference>
<proteinExistence type="predicted"/>
<organism evidence="3 4">
    <name type="scientific">Deinococcus knuensis</name>
    <dbReference type="NCBI Taxonomy" id="1837380"/>
    <lineage>
        <taxon>Bacteria</taxon>
        <taxon>Thermotogati</taxon>
        <taxon>Deinococcota</taxon>
        <taxon>Deinococci</taxon>
        <taxon>Deinococcales</taxon>
        <taxon>Deinococcaceae</taxon>
        <taxon>Deinococcus</taxon>
    </lineage>
</organism>
<feature type="compositionally biased region" description="Polar residues" evidence="1">
    <location>
        <begin position="374"/>
        <end position="384"/>
    </location>
</feature>
<evidence type="ECO:0000313" key="4">
    <source>
        <dbReference type="Proteomes" id="UP000620633"/>
    </source>
</evidence>
<dbReference type="Pfam" id="PF01207">
    <property type="entry name" value="Dus"/>
    <property type="match status" value="1"/>
</dbReference>
<dbReference type="InterPro" id="IPR024036">
    <property type="entry name" value="tRNA-dHydroUridine_Synthase_C"/>
</dbReference>
<dbReference type="InterPro" id="IPR035587">
    <property type="entry name" value="DUS-like_FMN-bd"/>
</dbReference>
<feature type="domain" description="DUS-like FMN-binding" evidence="2">
    <location>
        <begin position="60"/>
        <end position="348"/>
    </location>
</feature>
<sequence length="384" mass="40846">MPVCPSVPRARRTPVNAAAGGIQRRFTLRGKGVRYPAGMTGFTPTPGFYAARLARPGAVLAPMAGYSDAPLRQLAAEQGALWTVSEMISARGLMGGGDTEKLNLGRPYPGEQERVVQLFGAESDVLAAAVARAEAWFAPAAIDLNMGCPVPKIRGKGGACLLQTPEVAYELVSAMRQATRLDVSAKIRLGWDHDRSVEVAQGLEAAGAALITVHGRTSAQRYTGQADWDAIARVAASVRVPVVGSGDILTPAQARERQRTGVAAVMIGRGAVGNPWIFRALASGQDELPGAQDRARTALRHAELQTRFYDDDTGRLTLRPLRKVLPKYLPDYPELRDELVQVVTVEDVRRVLRPLLEGGAPSGNAAGDPAGMTDSPNGYTVGHS</sequence>
<dbReference type="EMBL" id="BMQO01000031">
    <property type="protein sequence ID" value="GGS41607.1"/>
    <property type="molecule type" value="Genomic_DNA"/>
</dbReference>
<evidence type="ECO:0000259" key="2">
    <source>
        <dbReference type="Pfam" id="PF01207"/>
    </source>
</evidence>
<dbReference type="CDD" id="cd02801">
    <property type="entry name" value="DUS_like_FMN"/>
    <property type="match status" value="1"/>
</dbReference>
<accession>A0ABQ2SZE3</accession>
<dbReference type="PANTHER" id="PTHR45846:SF1">
    <property type="entry name" value="TRNA-DIHYDROURIDINE(47) SYNTHASE [NAD(P)(+)]-LIKE"/>
    <property type="match status" value="1"/>
</dbReference>
<feature type="region of interest" description="Disordered" evidence="1">
    <location>
        <begin position="356"/>
        <end position="384"/>
    </location>
</feature>
<reference evidence="4" key="1">
    <citation type="journal article" date="2019" name="Int. J. Syst. Evol. Microbiol.">
        <title>The Global Catalogue of Microorganisms (GCM) 10K type strain sequencing project: providing services to taxonomists for standard genome sequencing and annotation.</title>
        <authorList>
            <consortium name="The Broad Institute Genomics Platform"/>
            <consortium name="The Broad Institute Genome Sequencing Center for Infectious Disease"/>
            <person name="Wu L."/>
            <person name="Ma J."/>
        </authorList>
    </citation>
    <scope>NUCLEOTIDE SEQUENCE [LARGE SCALE GENOMIC DNA]</scope>
    <source>
        <strain evidence="4">JCM 31406</strain>
    </source>
</reference>
<gene>
    <name evidence="3" type="ORF">GCM10008961_36050</name>
</gene>
<name>A0ABQ2SZE3_9DEIO</name>
<dbReference type="Proteomes" id="UP000620633">
    <property type="component" value="Unassembled WGS sequence"/>
</dbReference>